<feature type="transmembrane region" description="Helical" evidence="1">
    <location>
        <begin position="14"/>
        <end position="34"/>
    </location>
</feature>
<gene>
    <name evidence="2" type="ORF">GCM10009038_08770</name>
</gene>
<accession>A0ABQ3DS72</accession>
<comment type="caution">
    <text evidence="2">The sequence shown here is derived from an EMBL/GenBank/DDBJ whole genome shotgun (WGS) entry which is preliminary data.</text>
</comment>
<dbReference type="EMBL" id="BMZI01000002">
    <property type="protein sequence ID" value="GHB12963.1"/>
    <property type="molecule type" value="Genomic_DNA"/>
</dbReference>
<keyword evidence="1" id="KW-1133">Transmembrane helix</keyword>
<evidence type="ECO:0000313" key="2">
    <source>
        <dbReference type="EMBL" id="GHB12963.1"/>
    </source>
</evidence>
<keyword evidence="1" id="KW-0472">Membrane</keyword>
<proteinExistence type="predicted"/>
<evidence type="ECO:0000313" key="3">
    <source>
        <dbReference type="Proteomes" id="UP000646745"/>
    </source>
</evidence>
<keyword evidence="1" id="KW-0812">Transmembrane</keyword>
<dbReference type="RefSeq" id="WP_189443431.1">
    <property type="nucleotide sequence ID" value="NZ_BMZI01000002.1"/>
</dbReference>
<protein>
    <submittedName>
        <fullName evidence="2">Uncharacterized protein</fullName>
    </submittedName>
</protein>
<organism evidence="2 3">
    <name type="scientific">Salinicola rhizosphaerae</name>
    <dbReference type="NCBI Taxonomy" id="1443141"/>
    <lineage>
        <taxon>Bacteria</taxon>
        <taxon>Pseudomonadati</taxon>
        <taxon>Pseudomonadota</taxon>
        <taxon>Gammaproteobacteria</taxon>
        <taxon>Oceanospirillales</taxon>
        <taxon>Halomonadaceae</taxon>
        <taxon>Salinicola</taxon>
    </lineage>
</organism>
<dbReference type="Proteomes" id="UP000646745">
    <property type="component" value="Unassembled WGS sequence"/>
</dbReference>
<evidence type="ECO:0000256" key="1">
    <source>
        <dbReference type="SAM" id="Phobius"/>
    </source>
</evidence>
<reference evidence="3" key="1">
    <citation type="journal article" date="2019" name="Int. J. Syst. Evol. Microbiol.">
        <title>The Global Catalogue of Microorganisms (GCM) 10K type strain sequencing project: providing services to taxonomists for standard genome sequencing and annotation.</title>
        <authorList>
            <consortium name="The Broad Institute Genomics Platform"/>
            <consortium name="The Broad Institute Genome Sequencing Center for Infectious Disease"/>
            <person name="Wu L."/>
            <person name="Ma J."/>
        </authorList>
    </citation>
    <scope>NUCLEOTIDE SEQUENCE [LARGE SCALE GENOMIC DNA]</scope>
    <source>
        <strain evidence="3">KCTC 32998</strain>
    </source>
</reference>
<keyword evidence="3" id="KW-1185">Reference proteome</keyword>
<name>A0ABQ3DS72_9GAMM</name>
<sequence length="112" mass="12648">MENEKEESSILGKLFLWAFLISVAFGGGGIYGYLKGYELVKNMNPEVEKVVKLNMALEKHIIALCTYSEMNEEGIDCKRSVSLLEETLKQDDFISKEKLDAYISNFKKNAGV</sequence>